<sequence length="394" mass="42100">MDLDTFTWLLTPDGQRLLEQAAHLYADHEGNPLAAAAAVRRVEPDPERAAAALTQVQLRVKGVAKFGEDALRMYFTPDGLEQATRSRVAAHRAARLAAARPSSVVDLGCGIGGDLVAFARAGLTAAGVDLDPVRARVAQANLDALGLPGATMVADSTSLDLDGFGAAFADPARRGARGRVFDETGWTPPWSFVLELLRRTSVVKVAPGVGHDLVPEGVEAEWVSDQGEVKEAALWSPGLATVRRRATVISGDGLVSLTDEDDPYQGQDRPVVDLAEHLYEPDGAVIRAGLVTAVAAGVGGGLLDPHIAYVTSDQSFRSPFMKSYYVIEELPYREKQLKAALVERNIGPLTIKKRGVDIVPEQLRKRLGLTGDVEATIVLTRVGGVGRVLHVRPF</sequence>
<evidence type="ECO:0000259" key="1">
    <source>
        <dbReference type="Pfam" id="PF18096"/>
    </source>
</evidence>
<proteinExistence type="predicted"/>
<organism evidence="2 3">
    <name type="scientific">Nocardioides jishulii</name>
    <dbReference type="NCBI Taxonomy" id="2575440"/>
    <lineage>
        <taxon>Bacteria</taxon>
        <taxon>Bacillati</taxon>
        <taxon>Actinomycetota</taxon>
        <taxon>Actinomycetes</taxon>
        <taxon>Propionibacteriales</taxon>
        <taxon>Nocardioidaceae</taxon>
        <taxon>Nocardioides</taxon>
    </lineage>
</organism>
<dbReference type="InterPro" id="IPR041497">
    <property type="entry name" value="Thump-like"/>
</dbReference>
<dbReference type="OrthoDB" id="9810570at2"/>
<dbReference type="RefSeq" id="WP_137065202.1">
    <property type="nucleotide sequence ID" value="NZ_CP040748.1"/>
</dbReference>
<evidence type="ECO:0000313" key="3">
    <source>
        <dbReference type="Proteomes" id="UP000307808"/>
    </source>
</evidence>
<keyword evidence="2" id="KW-0808">Transferase</keyword>
<dbReference type="PANTHER" id="PTHR14741">
    <property type="entry name" value="S-ADENOSYLMETHIONINE-DEPENDENT METHYLTRANSFERASE RELATED"/>
    <property type="match status" value="1"/>
</dbReference>
<dbReference type="EMBL" id="SZPY01000001">
    <property type="protein sequence ID" value="TKI64748.1"/>
    <property type="molecule type" value="Genomic_DNA"/>
</dbReference>
<dbReference type="SUPFAM" id="SSF53335">
    <property type="entry name" value="S-adenosyl-L-methionine-dependent methyltransferases"/>
    <property type="match status" value="1"/>
</dbReference>
<gene>
    <name evidence="2" type="ORF">FC770_06435</name>
</gene>
<dbReference type="Proteomes" id="UP000307808">
    <property type="component" value="Unassembled WGS sequence"/>
</dbReference>
<dbReference type="InterPro" id="IPR029063">
    <property type="entry name" value="SAM-dependent_MTases_sf"/>
</dbReference>
<dbReference type="GO" id="GO:0032259">
    <property type="term" value="P:methylation"/>
    <property type="evidence" value="ECO:0007669"/>
    <property type="project" value="UniProtKB-KW"/>
</dbReference>
<evidence type="ECO:0000313" key="2">
    <source>
        <dbReference type="EMBL" id="TKI64748.1"/>
    </source>
</evidence>
<dbReference type="Pfam" id="PF18096">
    <property type="entry name" value="Thump_like"/>
    <property type="match status" value="1"/>
</dbReference>
<dbReference type="AlphaFoldDB" id="A0A4U2YTC8"/>
<comment type="caution">
    <text evidence="2">The sequence shown here is derived from an EMBL/GenBank/DDBJ whole genome shotgun (WGS) entry which is preliminary data.</text>
</comment>
<dbReference type="Gene3D" id="3.40.50.150">
    <property type="entry name" value="Vaccinia Virus protein VP39"/>
    <property type="match status" value="1"/>
</dbReference>
<feature type="domain" description="THUMP-like" evidence="1">
    <location>
        <begin position="323"/>
        <end position="392"/>
    </location>
</feature>
<protein>
    <submittedName>
        <fullName evidence="2">Class I SAM-dependent methyltransferase</fullName>
    </submittedName>
</protein>
<keyword evidence="2" id="KW-0489">Methyltransferase</keyword>
<dbReference type="PANTHER" id="PTHR14741:SF32">
    <property type="entry name" value="TRIMETHYLGUANOSINE SYNTHASE"/>
    <property type="match status" value="1"/>
</dbReference>
<name>A0A4U2YTC8_9ACTN</name>
<keyword evidence="3" id="KW-1185">Reference proteome</keyword>
<dbReference type="GO" id="GO:0008168">
    <property type="term" value="F:methyltransferase activity"/>
    <property type="evidence" value="ECO:0007669"/>
    <property type="project" value="UniProtKB-KW"/>
</dbReference>
<accession>A0A4U2YTC8</accession>
<dbReference type="CDD" id="cd02440">
    <property type="entry name" value="AdoMet_MTases"/>
    <property type="match status" value="1"/>
</dbReference>
<reference evidence="2 3" key="1">
    <citation type="submission" date="2019-04" db="EMBL/GenBank/DDBJ databases">
        <authorList>
            <person name="Dong K."/>
        </authorList>
    </citation>
    <scope>NUCLEOTIDE SEQUENCE [LARGE SCALE GENOMIC DNA]</scope>
    <source>
        <strain evidence="3">dk3543</strain>
    </source>
</reference>